<sequence>QTRRQLATDPEMCMYVLTVSTDESKNIKEAMADSEWIEAMQKELHQFDRL</sequence>
<gene>
    <name evidence="1" type="ORF">Tci_856411</name>
</gene>
<proteinExistence type="predicted"/>
<protein>
    <submittedName>
        <fullName evidence="1">Retrovirus-related Pol polyprotein from transposon TNT 1-94</fullName>
    </submittedName>
</protein>
<comment type="caution">
    <text evidence="1">The sequence shown here is derived from an EMBL/GenBank/DDBJ whole genome shotgun (WGS) entry which is preliminary data.</text>
</comment>
<name>A0A699RP60_TANCI</name>
<organism evidence="1">
    <name type="scientific">Tanacetum cinerariifolium</name>
    <name type="common">Dalmatian daisy</name>
    <name type="synonym">Chrysanthemum cinerariifolium</name>
    <dbReference type="NCBI Taxonomy" id="118510"/>
    <lineage>
        <taxon>Eukaryota</taxon>
        <taxon>Viridiplantae</taxon>
        <taxon>Streptophyta</taxon>
        <taxon>Embryophyta</taxon>
        <taxon>Tracheophyta</taxon>
        <taxon>Spermatophyta</taxon>
        <taxon>Magnoliopsida</taxon>
        <taxon>eudicotyledons</taxon>
        <taxon>Gunneridae</taxon>
        <taxon>Pentapetalae</taxon>
        <taxon>asterids</taxon>
        <taxon>campanulids</taxon>
        <taxon>Asterales</taxon>
        <taxon>Asteraceae</taxon>
        <taxon>Asteroideae</taxon>
        <taxon>Anthemideae</taxon>
        <taxon>Anthemidinae</taxon>
        <taxon>Tanacetum</taxon>
    </lineage>
</organism>
<accession>A0A699RP60</accession>
<evidence type="ECO:0000313" key="1">
    <source>
        <dbReference type="EMBL" id="GFC84441.1"/>
    </source>
</evidence>
<reference evidence="1" key="1">
    <citation type="journal article" date="2019" name="Sci. Rep.">
        <title>Draft genome of Tanacetum cinerariifolium, the natural source of mosquito coil.</title>
        <authorList>
            <person name="Yamashiro T."/>
            <person name="Shiraishi A."/>
            <person name="Satake H."/>
            <person name="Nakayama K."/>
        </authorList>
    </citation>
    <scope>NUCLEOTIDE SEQUENCE</scope>
</reference>
<dbReference type="EMBL" id="BKCJ011094609">
    <property type="protein sequence ID" value="GFC84441.1"/>
    <property type="molecule type" value="Genomic_DNA"/>
</dbReference>
<feature type="non-terminal residue" evidence="1">
    <location>
        <position position="1"/>
    </location>
</feature>
<dbReference type="AlphaFoldDB" id="A0A699RP60"/>